<gene>
    <name evidence="1" type="ORF">TcWFU_001271</name>
    <name evidence="2" type="ORF">TcWFU_008854</name>
</gene>
<keyword evidence="3" id="KW-1185">Reference proteome</keyword>
<evidence type="ECO:0000313" key="3">
    <source>
        <dbReference type="Proteomes" id="UP001651158"/>
    </source>
</evidence>
<evidence type="ECO:0000313" key="1">
    <source>
        <dbReference type="EMBL" id="KAL5106573.1"/>
    </source>
</evidence>
<protein>
    <submittedName>
        <fullName evidence="2">Uncharacterized protein</fullName>
    </submittedName>
</protein>
<comment type="caution">
    <text evidence="2">The sequence shown here is derived from an EMBL/GenBank/DDBJ whole genome shotgun (WGS) entry which is preliminary data.</text>
</comment>
<dbReference type="EMBL" id="JAKROA010000005">
    <property type="protein sequence ID" value="KAL5107088.1"/>
    <property type="molecule type" value="Genomic_DNA"/>
</dbReference>
<dbReference type="Proteomes" id="UP001651158">
    <property type="component" value="Unassembled WGS sequence"/>
</dbReference>
<evidence type="ECO:0000313" key="2">
    <source>
        <dbReference type="EMBL" id="KAL5107088.1"/>
    </source>
</evidence>
<sequence>MQLPGGQDTLSSALVHEWRESGDQRRRLFIPECGSASAFTAAAAAADGGGGRLQFFFYVGSIDILTGDSQIERPFVGKSAGCDLSLPVAARQFDWLWRLGRRSCASSAHPLVKAHVSKQTNAPFGSSLIEATVVTERKVPPIQDSALPCIREESEELFNVCCTTWTMAMQRRVEEHTMWKERNENRVEKKRNAKWK</sequence>
<proteinExistence type="predicted"/>
<organism evidence="2 3">
    <name type="scientific">Taenia crassiceps</name>
    <dbReference type="NCBI Taxonomy" id="6207"/>
    <lineage>
        <taxon>Eukaryota</taxon>
        <taxon>Metazoa</taxon>
        <taxon>Spiralia</taxon>
        <taxon>Lophotrochozoa</taxon>
        <taxon>Platyhelminthes</taxon>
        <taxon>Cestoda</taxon>
        <taxon>Eucestoda</taxon>
        <taxon>Cyclophyllidea</taxon>
        <taxon>Taeniidae</taxon>
        <taxon>Taenia</taxon>
    </lineage>
</organism>
<reference evidence="2" key="2">
    <citation type="submission" date="2024-12" db="EMBL/GenBank/DDBJ databases">
        <authorList>
            <person name="Estrada K."/>
            <person name="Bobes R.J."/>
            <person name="Sanchez-Flores A."/>
            <person name="Laclette J.P."/>
        </authorList>
    </citation>
    <scope>NUCLEOTIDE SEQUENCE</scope>
    <source>
        <strain evidence="2">WFUcys</strain>
        <tissue evidence="2">Peritoneal cavity of infected mice</tissue>
    </source>
</reference>
<accession>A0ABR4QBG1</accession>
<name>A0ABR4QBG1_9CEST</name>
<dbReference type="EMBL" id="JAKROA010000005">
    <property type="protein sequence ID" value="KAL5106573.1"/>
    <property type="molecule type" value="Genomic_DNA"/>
</dbReference>
<reference evidence="2 3" key="1">
    <citation type="journal article" date="2022" name="Front. Cell. Infect. Microbiol.">
        <title>The Genomes of Two Strains of Taenia crassiceps the Animal Model for the Study of Human Cysticercosis.</title>
        <authorList>
            <person name="Bobes R.J."/>
            <person name="Estrada K."/>
            <person name="Rios-Valencia D.G."/>
            <person name="Calderon-Gallegos A."/>
            <person name="de la Torre P."/>
            <person name="Carrero J.C."/>
            <person name="Sanchez-Flores A."/>
            <person name="Laclette J.P."/>
        </authorList>
    </citation>
    <scope>NUCLEOTIDE SEQUENCE [LARGE SCALE GENOMIC DNA]</scope>
    <source>
        <strain evidence="2">WFUcys</strain>
    </source>
</reference>